<dbReference type="OrthoDB" id="2927539at2"/>
<dbReference type="eggNOG" id="ENOG502ZRBY">
    <property type="taxonomic scope" value="Bacteria"/>
</dbReference>
<dbReference type="STRING" id="574376.BAMA_15760"/>
<evidence type="ECO:0000313" key="2">
    <source>
        <dbReference type="Proteomes" id="UP000027822"/>
    </source>
</evidence>
<sequence>MSHKMINGVREGTTDNFVIGPGVVYKGFKSVKDLGEMLGATTGGTKVSFDREYYDADIDGLLGKMVRGKWLLKDEPHLETTLVEFTKDNLQLALPSMIIDSETDADYDIAKPTNNIFDSGYNDIALVGTISGSDLPVIFVVRNAMVVSSIEVDLKDGKGTVGLKCKFVGHYSESAPTSPPYEIYLPKKKNAQAAATPLQEAAAAPDKKSTSN</sequence>
<dbReference type="RefSeq" id="WP_034643626.1">
    <property type="nucleotide sequence ID" value="NZ_CBCSJC010000026.1"/>
</dbReference>
<protein>
    <submittedName>
        <fullName evidence="1">Uncharacterized protein</fullName>
    </submittedName>
</protein>
<evidence type="ECO:0000313" key="1">
    <source>
        <dbReference type="EMBL" id="KEK17342.1"/>
    </source>
</evidence>
<gene>
    <name evidence="1" type="ORF">BAMA_15760</name>
</gene>
<proteinExistence type="predicted"/>
<dbReference type="EMBL" id="JOTN01000032">
    <property type="protein sequence ID" value="KEK17342.1"/>
    <property type="molecule type" value="Genomic_DNA"/>
</dbReference>
<keyword evidence="2" id="KW-1185">Reference proteome</keyword>
<dbReference type="AlphaFoldDB" id="A0A073JSW6"/>
<organism evidence="1 2">
    <name type="scientific">Bacillus manliponensis</name>
    <dbReference type="NCBI Taxonomy" id="574376"/>
    <lineage>
        <taxon>Bacteria</taxon>
        <taxon>Bacillati</taxon>
        <taxon>Bacillota</taxon>
        <taxon>Bacilli</taxon>
        <taxon>Bacillales</taxon>
        <taxon>Bacillaceae</taxon>
        <taxon>Bacillus</taxon>
        <taxon>Bacillus cereus group</taxon>
    </lineage>
</organism>
<accession>A0A073JSW6</accession>
<reference evidence="1 2" key="1">
    <citation type="submission" date="2014-06" db="EMBL/GenBank/DDBJ databases">
        <title>Draft genome sequence of Bacillus manliponensis JCM 15802 (MCCC 1A00708).</title>
        <authorList>
            <person name="Lai Q."/>
            <person name="Liu Y."/>
            <person name="Shao Z."/>
        </authorList>
    </citation>
    <scope>NUCLEOTIDE SEQUENCE [LARGE SCALE GENOMIC DNA]</scope>
    <source>
        <strain evidence="1 2">JCM 15802</strain>
    </source>
</reference>
<dbReference type="Proteomes" id="UP000027822">
    <property type="component" value="Unassembled WGS sequence"/>
</dbReference>
<name>A0A073JSW6_9BACI</name>
<comment type="caution">
    <text evidence="1">The sequence shown here is derived from an EMBL/GenBank/DDBJ whole genome shotgun (WGS) entry which is preliminary data.</text>
</comment>